<accession>A0ABR1X038</accession>
<feature type="compositionally biased region" description="Basic and acidic residues" evidence="1">
    <location>
        <begin position="194"/>
        <end position="211"/>
    </location>
</feature>
<dbReference type="EMBL" id="JAQQWN010000004">
    <property type="protein sequence ID" value="KAK8088791.1"/>
    <property type="molecule type" value="Genomic_DNA"/>
</dbReference>
<evidence type="ECO:0000313" key="3">
    <source>
        <dbReference type="Proteomes" id="UP001433268"/>
    </source>
</evidence>
<dbReference type="Proteomes" id="UP001433268">
    <property type="component" value="Unassembled WGS sequence"/>
</dbReference>
<gene>
    <name evidence="2" type="ORF">PG997_003752</name>
</gene>
<dbReference type="RefSeq" id="XP_066671685.1">
    <property type="nucleotide sequence ID" value="XM_066808067.1"/>
</dbReference>
<dbReference type="GeneID" id="92041127"/>
<keyword evidence="3" id="KW-1185">Reference proteome</keyword>
<feature type="compositionally biased region" description="Basic residues" evidence="1">
    <location>
        <begin position="178"/>
        <end position="187"/>
    </location>
</feature>
<protein>
    <submittedName>
        <fullName evidence="2">Uncharacterized protein</fullName>
    </submittedName>
</protein>
<feature type="region of interest" description="Disordered" evidence="1">
    <location>
        <begin position="122"/>
        <end position="251"/>
    </location>
</feature>
<evidence type="ECO:0000313" key="2">
    <source>
        <dbReference type="EMBL" id="KAK8088791.1"/>
    </source>
</evidence>
<feature type="compositionally biased region" description="Basic and acidic residues" evidence="1">
    <location>
        <begin position="131"/>
        <end position="160"/>
    </location>
</feature>
<organism evidence="2 3">
    <name type="scientific">Apiospora hydei</name>
    <dbReference type="NCBI Taxonomy" id="1337664"/>
    <lineage>
        <taxon>Eukaryota</taxon>
        <taxon>Fungi</taxon>
        <taxon>Dikarya</taxon>
        <taxon>Ascomycota</taxon>
        <taxon>Pezizomycotina</taxon>
        <taxon>Sordariomycetes</taxon>
        <taxon>Xylariomycetidae</taxon>
        <taxon>Amphisphaeriales</taxon>
        <taxon>Apiosporaceae</taxon>
        <taxon>Apiospora</taxon>
    </lineage>
</organism>
<comment type="caution">
    <text evidence="2">The sequence shown here is derived from an EMBL/GenBank/DDBJ whole genome shotgun (WGS) entry which is preliminary data.</text>
</comment>
<evidence type="ECO:0000256" key="1">
    <source>
        <dbReference type="SAM" id="MobiDB-lite"/>
    </source>
</evidence>
<name>A0ABR1X038_9PEZI</name>
<sequence length="251" mass="27986">MQAICDILSQLSMLQSSVKSSLSDFMNEELTNTLLLLIKTSLASILSTISYQNTKPNTLIMSLTKLNTTGVYVVEVTPSGAPFFEALWKHYAPQFNDLPSSSTSPLSSSRELPTYIIATKKLDQTEEDDDHEKHSKKSEQSESSDSKLEALEQFLKDLPPHPDCPIASPLKLQQKPTPGRRHRRRSSKLPGLQEVKDLADAEDYKRNRDMRTYAQIAAHPRHPRPYPPSGSATTEANALAQRPVPSTWAAK</sequence>
<reference evidence="2 3" key="1">
    <citation type="submission" date="2023-01" db="EMBL/GenBank/DDBJ databases">
        <title>Analysis of 21 Apiospora genomes using comparative genomics revels a genus with tremendous synthesis potential of carbohydrate active enzymes and secondary metabolites.</title>
        <authorList>
            <person name="Sorensen T."/>
        </authorList>
    </citation>
    <scope>NUCLEOTIDE SEQUENCE [LARGE SCALE GENOMIC DNA]</scope>
    <source>
        <strain evidence="2 3">CBS 114990</strain>
    </source>
</reference>
<proteinExistence type="predicted"/>